<keyword evidence="2" id="KW-1185">Reference proteome</keyword>
<sequence length="411" mass="47735">MNFKKKTSPDLLLDTRCPSSSERKEFLTKNGSILQEKLIATFGPRYKLPIRCFSAKEIFKFTNNFTPVVNVSKSLFLGSSYFDLIRGHFQERPILVAKVRRYFFSARNHYYPCRPDEIIHNIVISSQMCHLEHVLKLIGCCLEFEFPVLVYEYVNVTVLYDFLYQEENVSYFTNWRNRIKIIQDIAYSLAYLHDAFPTTIIHQKLDLCSVFVDQSGNPKFLDFSYCLPLPPGKMQFQISIIRGNPGFIDPEFRESFSVTPKTDVYSIGVLLFVLVTGRKVFEEVVGDAGANNKPIHVSEYVRDCLVNDQLSQVAVSEIWESDEDRVEKLLQLKALMELALRCTLEKGEDRPHMIEVARKLHQIYKTSIDMNRDDQEAKELIHGLITRARAKRSRHRMIASLNEWVLLLKKP</sequence>
<name>A0ACC0B5F5_CATRO</name>
<organism evidence="1 2">
    <name type="scientific">Catharanthus roseus</name>
    <name type="common">Madagascar periwinkle</name>
    <name type="synonym">Vinca rosea</name>
    <dbReference type="NCBI Taxonomy" id="4058"/>
    <lineage>
        <taxon>Eukaryota</taxon>
        <taxon>Viridiplantae</taxon>
        <taxon>Streptophyta</taxon>
        <taxon>Embryophyta</taxon>
        <taxon>Tracheophyta</taxon>
        <taxon>Spermatophyta</taxon>
        <taxon>Magnoliopsida</taxon>
        <taxon>eudicotyledons</taxon>
        <taxon>Gunneridae</taxon>
        <taxon>Pentapetalae</taxon>
        <taxon>asterids</taxon>
        <taxon>lamiids</taxon>
        <taxon>Gentianales</taxon>
        <taxon>Apocynaceae</taxon>
        <taxon>Rauvolfioideae</taxon>
        <taxon>Vinceae</taxon>
        <taxon>Catharanthinae</taxon>
        <taxon>Catharanthus</taxon>
    </lineage>
</organism>
<dbReference type="Proteomes" id="UP001060085">
    <property type="component" value="Linkage Group LG04"/>
</dbReference>
<gene>
    <name evidence="1" type="ORF">M9H77_17728</name>
</gene>
<comment type="caution">
    <text evidence="1">The sequence shown here is derived from an EMBL/GenBank/DDBJ whole genome shotgun (WGS) entry which is preliminary data.</text>
</comment>
<protein>
    <submittedName>
        <fullName evidence="1">Uncharacterized protein</fullName>
    </submittedName>
</protein>
<dbReference type="EMBL" id="CM044704">
    <property type="protein sequence ID" value="KAI5667875.1"/>
    <property type="molecule type" value="Genomic_DNA"/>
</dbReference>
<proteinExistence type="predicted"/>
<accession>A0ACC0B5F5</accession>
<reference evidence="2" key="1">
    <citation type="journal article" date="2023" name="Nat. Plants">
        <title>Single-cell RNA sequencing provides a high-resolution roadmap for understanding the multicellular compartmentation of specialized metabolism.</title>
        <authorList>
            <person name="Sun S."/>
            <person name="Shen X."/>
            <person name="Li Y."/>
            <person name="Li Y."/>
            <person name="Wang S."/>
            <person name="Li R."/>
            <person name="Zhang H."/>
            <person name="Shen G."/>
            <person name="Guo B."/>
            <person name="Wei J."/>
            <person name="Xu J."/>
            <person name="St-Pierre B."/>
            <person name="Chen S."/>
            <person name="Sun C."/>
        </authorList>
    </citation>
    <scope>NUCLEOTIDE SEQUENCE [LARGE SCALE GENOMIC DNA]</scope>
</reference>
<evidence type="ECO:0000313" key="1">
    <source>
        <dbReference type="EMBL" id="KAI5667875.1"/>
    </source>
</evidence>
<evidence type="ECO:0000313" key="2">
    <source>
        <dbReference type="Proteomes" id="UP001060085"/>
    </source>
</evidence>